<dbReference type="AlphaFoldDB" id="A0A9P7VBL7"/>
<dbReference type="SUPFAM" id="SSF47459">
    <property type="entry name" value="HLH, helix-loop-helix DNA-binding domain"/>
    <property type="match status" value="1"/>
</dbReference>
<organism evidence="3 4">
    <name type="scientific">Scheffersomyces spartinae</name>
    <dbReference type="NCBI Taxonomy" id="45513"/>
    <lineage>
        <taxon>Eukaryota</taxon>
        <taxon>Fungi</taxon>
        <taxon>Dikarya</taxon>
        <taxon>Ascomycota</taxon>
        <taxon>Saccharomycotina</taxon>
        <taxon>Pichiomycetes</taxon>
        <taxon>Debaryomycetaceae</taxon>
        <taxon>Scheffersomyces</taxon>
    </lineage>
</organism>
<feature type="compositionally biased region" description="Polar residues" evidence="1">
    <location>
        <begin position="271"/>
        <end position="285"/>
    </location>
</feature>
<dbReference type="Gene3D" id="4.10.280.10">
    <property type="entry name" value="Helix-loop-helix DNA-binding domain"/>
    <property type="match status" value="1"/>
</dbReference>
<dbReference type="GeneID" id="66117576"/>
<feature type="region of interest" description="Disordered" evidence="1">
    <location>
        <begin position="205"/>
        <end position="368"/>
    </location>
</feature>
<evidence type="ECO:0000313" key="3">
    <source>
        <dbReference type="EMBL" id="KAG7195086.1"/>
    </source>
</evidence>
<feature type="compositionally biased region" description="Polar residues" evidence="1">
    <location>
        <begin position="328"/>
        <end position="340"/>
    </location>
</feature>
<dbReference type="RefSeq" id="XP_043050633.1">
    <property type="nucleotide sequence ID" value="XM_043194882.1"/>
</dbReference>
<evidence type="ECO:0000256" key="1">
    <source>
        <dbReference type="SAM" id="MobiDB-lite"/>
    </source>
</evidence>
<feature type="compositionally biased region" description="Low complexity" evidence="1">
    <location>
        <begin position="341"/>
        <end position="360"/>
    </location>
</feature>
<feature type="compositionally biased region" description="Polar residues" evidence="1">
    <location>
        <begin position="76"/>
        <end position="88"/>
    </location>
</feature>
<dbReference type="SMART" id="SM00353">
    <property type="entry name" value="HLH"/>
    <property type="match status" value="1"/>
</dbReference>
<dbReference type="OrthoDB" id="5344169at2759"/>
<evidence type="ECO:0000313" key="4">
    <source>
        <dbReference type="Proteomes" id="UP000790833"/>
    </source>
</evidence>
<sequence length="464" mass="50293">MDDSTDHNTTTDIENNSINDNALKSSSNNPLTTIPTEFDLDFIPSLGESTAFPPSASHFPPPTPLHKALNSSSSSTAADSNHHQQPSTYTEDVLKFISPILPGQNEKSFNDQHFYHRQQQQLLNLSKMSPVNHHRPSVIHQGSSSSVADLYHQPSSQHVRPDVIFTPLVSPAVTPLENVSKSNHKIPLTSFEPLTSPALNAISHEQAQQQQLNQISSKRRSSSSFYAPQKDSSLLHPVTKRRTPHSTPTLAAHNTNSSTTLINSPKIKGLPSTSPNIKLESQQDYPQFDRLPDSSVDEDKDEAVSAQSGSSTPHLMGFTMGKLAQDKAASSSNGSCAPYNSLSRTSSASSTSTGTSQSPTFKGGRPKKLILKTSPIVSPHLGDISKSELVGGGGGGATKKTSHKLAEQVRRNRMNMAVHELGRLVPQSYHDQVTIPSKATTVELGSKYIRDLLAQIDQLQLQLD</sequence>
<protein>
    <recommendedName>
        <fullName evidence="2">BHLH domain-containing protein</fullName>
    </recommendedName>
</protein>
<dbReference type="GO" id="GO:0046983">
    <property type="term" value="F:protein dimerization activity"/>
    <property type="evidence" value="ECO:0007669"/>
    <property type="project" value="InterPro"/>
</dbReference>
<dbReference type="EMBL" id="JAHMUF010000005">
    <property type="protein sequence ID" value="KAG7195086.1"/>
    <property type="molecule type" value="Genomic_DNA"/>
</dbReference>
<feature type="compositionally biased region" description="Low complexity" evidence="1">
    <location>
        <begin position="206"/>
        <end position="216"/>
    </location>
</feature>
<feature type="compositionally biased region" description="Polar residues" evidence="1">
    <location>
        <begin position="245"/>
        <end position="263"/>
    </location>
</feature>
<dbReference type="PROSITE" id="PS50888">
    <property type="entry name" value="BHLH"/>
    <property type="match status" value="1"/>
</dbReference>
<feature type="region of interest" description="Disordered" evidence="1">
    <location>
        <begin position="1"/>
        <end position="88"/>
    </location>
</feature>
<gene>
    <name evidence="3" type="ORF">KQ657_004202</name>
</gene>
<reference evidence="3" key="1">
    <citation type="submission" date="2021-03" db="EMBL/GenBank/DDBJ databases">
        <authorList>
            <person name="Palmer J.M."/>
        </authorList>
    </citation>
    <scope>NUCLEOTIDE SEQUENCE</scope>
    <source>
        <strain evidence="3">ARV_011</strain>
    </source>
</reference>
<name>A0A9P7VBL7_9ASCO</name>
<proteinExistence type="predicted"/>
<dbReference type="Pfam" id="PF00010">
    <property type="entry name" value="HLH"/>
    <property type="match status" value="1"/>
</dbReference>
<dbReference type="InterPro" id="IPR036638">
    <property type="entry name" value="HLH_DNA-bd_sf"/>
</dbReference>
<accession>A0A9P7VBL7</accession>
<keyword evidence="4" id="KW-1185">Reference proteome</keyword>
<evidence type="ECO:0000259" key="2">
    <source>
        <dbReference type="PROSITE" id="PS50888"/>
    </source>
</evidence>
<comment type="caution">
    <text evidence="3">The sequence shown here is derived from an EMBL/GenBank/DDBJ whole genome shotgun (WGS) entry which is preliminary data.</text>
</comment>
<feature type="compositionally biased region" description="Polar residues" evidence="1">
    <location>
        <begin position="7"/>
        <end position="35"/>
    </location>
</feature>
<dbReference type="Proteomes" id="UP000790833">
    <property type="component" value="Unassembled WGS sequence"/>
</dbReference>
<feature type="domain" description="BHLH" evidence="2">
    <location>
        <begin position="398"/>
        <end position="452"/>
    </location>
</feature>
<dbReference type="InterPro" id="IPR011598">
    <property type="entry name" value="bHLH_dom"/>
</dbReference>